<dbReference type="KEGG" id="ffu:CLAFUR5_09210"/>
<dbReference type="InterPro" id="IPR019734">
    <property type="entry name" value="TPR_rpt"/>
</dbReference>
<proteinExistence type="predicted"/>
<dbReference type="AlphaFoldDB" id="A0A9Q8PHC1"/>
<protein>
    <recommendedName>
        <fullName evidence="4">Tetratricopeptide repeat protein</fullName>
    </recommendedName>
</protein>
<dbReference type="SUPFAM" id="SSF48452">
    <property type="entry name" value="TPR-like"/>
    <property type="match status" value="1"/>
</dbReference>
<reference evidence="2" key="2">
    <citation type="journal article" date="2022" name="Microb. Genom.">
        <title>A chromosome-scale genome assembly of the tomato pathogen Cladosporium fulvum reveals a compartmentalized genome architecture and the presence of a dispensable chromosome.</title>
        <authorList>
            <person name="Zaccaron A.Z."/>
            <person name="Chen L.H."/>
            <person name="Samaras A."/>
            <person name="Stergiopoulos I."/>
        </authorList>
    </citation>
    <scope>NUCLEOTIDE SEQUENCE</scope>
    <source>
        <strain evidence="2">Race5_Kim</strain>
    </source>
</reference>
<dbReference type="PROSITE" id="PS50005">
    <property type="entry name" value="TPR"/>
    <property type="match status" value="1"/>
</dbReference>
<dbReference type="EMBL" id="CP090171">
    <property type="protein sequence ID" value="UJO22426.1"/>
    <property type="molecule type" value="Genomic_DNA"/>
</dbReference>
<dbReference type="Gene3D" id="1.25.40.10">
    <property type="entry name" value="Tetratricopeptide repeat domain"/>
    <property type="match status" value="1"/>
</dbReference>
<dbReference type="OrthoDB" id="6161812at2759"/>
<gene>
    <name evidence="2" type="ORF">CLAFUR5_09210</name>
</gene>
<organism evidence="2 3">
    <name type="scientific">Passalora fulva</name>
    <name type="common">Tomato leaf mold</name>
    <name type="synonym">Cladosporium fulvum</name>
    <dbReference type="NCBI Taxonomy" id="5499"/>
    <lineage>
        <taxon>Eukaryota</taxon>
        <taxon>Fungi</taxon>
        <taxon>Dikarya</taxon>
        <taxon>Ascomycota</taxon>
        <taxon>Pezizomycotina</taxon>
        <taxon>Dothideomycetes</taxon>
        <taxon>Dothideomycetidae</taxon>
        <taxon>Mycosphaerellales</taxon>
        <taxon>Mycosphaerellaceae</taxon>
        <taxon>Fulvia</taxon>
    </lineage>
</organism>
<evidence type="ECO:0008006" key="4">
    <source>
        <dbReference type="Google" id="ProtNLM"/>
    </source>
</evidence>
<accession>A0A9Q8PHC1</accession>
<keyword evidence="3" id="KW-1185">Reference proteome</keyword>
<sequence length="265" mass="30345">MCDEPPGLPKKITFDLRSDIYHSLGAWANETNHPVECLEYNTRYLMMRAGAIERGDDPEERTASAYNQFGTAQMMINEYDEAAKAFEKSIELYATLPADTPCQDSLPKVNLATARWLMCDLEGAEVLLERGILQREEAFGFMDQGSFRTGRFYHTLGNVTGARTDSKRARSGTHYLHTSDHLNAGTLIDQALTSWRLDASSFRHEIARTTWLKARQREMAGRQDEARALREEAGMLRRELVPDDYRSFEELEDLDFDNLVAFWSR</sequence>
<keyword evidence="1" id="KW-0802">TPR repeat</keyword>
<dbReference type="Proteomes" id="UP000756132">
    <property type="component" value="Chromosome 9"/>
</dbReference>
<dbReference type="InterPro" id="IPR011990">
    <property type="entry name" value="TPR-like_helical_dom_sf"/>
</dbReference>
<reference evidence="2" key="1">
    <citation type="submission" date="2021-12" db="EMBL/GenBank/DDBJ databases">
        <authorList>
            <person name="Zaccaron A."/>
            <person name="Stergiopoulos I."/>
        </authorList>
    </citation>
    <scope>NUCLEOTIDE SEQUENCE</scope>
    <source>
        <strain evidence="2">Race5_Kim</strain>
    </source>
</reference>
<dbReference type="GeneID" id="71989088"/>
<evidence type="ECO:0000313" key="2">
    <source>
        <dbReference type="EMBL" id="UJO22426.1"/>
    </source>
</evidence>
<evidence type="ECO:0000313" key="3">
    <source>
        <dbReference type="Proteomes" id="UP000756132"/>
    </source>
</evidence>
<feature type="repeat" description="TPR" evidence="1">
    <location>
        <begin position="63"/>
        <end position="96"/>
    </location>
</feature>
<dbReference type="RefSeq" id="XP_047766792.1">
    <property type="nucleotide sequence ID" value="XM_047908358.1"/>
</dbReference>
<evidence type="ECO:0000256" key="1">
    <source>
        <dbReference type="PROSITE-ProRule" id="PRU00339"/>
    </source>
</evidence>
<dbReference type="SMART" id="SM00028">
    <property type="entry name" value="TPR"/>
    <property type="match status" value="2"/>
</dbReference>
<name>A0A9Q8PHC1_PASFU</name>